<dbReference type="Proteomes" id="UP001501508">
    <property type="component" value="Unassembled WGS sequence"/>
</dbReference>
<proteinExistence type="predicted"/>
<name>A0ABP8LRW6_9BACT</name>
<accession>A0ABP8LRW6</accession>
<comment type="caution">
    <text evidence="1">The sequence shown here is derived from an EMBL/GenBank/DDBJ whole genome shotgun (WGS) entry which is preliminary data.</text>
</comment>
<organism evidence="1 2">
    <name type="scientific">Ravibacter arvi</name>
    <dbReference type="NCBI Taxonomy" id="2051041"/>
    <lineage>
        <taxon>Bacteria</taxon>
        <taxon>Pseudomonadati</taxon>
        <taxon>Bacteroidota</taxon>
        <taxon>Cytophagia</taxon>
        <taxon>Cytophagales</taxon>
        <taxon>Spirosomataceae</taxon>
        <taxon>Ravibacter</taxon>
    </lineage>
</organism>
<dbReference type="RefSeq" id="WP_345026639.1">
    <property type="nucleotide sequence ID" value="NZ_BAABEY010000005.1"/>
</dbReference>
<reference evidence="2" key="1">
    <citation type="journal article" date="2019" name="Int. J. Syst. Evol. Microbiol.">
        <title>The Global Catalogue of Microorganisms (GCM) 10K type strain sequencing project: providing services to taxonomists for standard genome sequencing and annotation.</title>
        <authorList>
            <consortium name="The Broad Institute Genomics Platform"/>
            <consortium name="The Broad Institute Genome Sequencing Center for Infectious Disease"/>
            <person name="Wu L."/>
            <person name="Ma J."/>
        </authorList>
    </citation>
    <scope>NUCLEOTIDE SEQUENCE [LARGE SCALE GENOMIC DNA]</scope>
    <source>
        <strain evidence="2">JCM 31920</strain>
    </source>
</reference>
<dbReference type="InterPro" id="IPR019854">
    <property type="entry name" value="Motility-assoc_prot_GldC"/>
</dbReference>
<dbReference type="EMBL" id="BAABEY010000005">
    <property type="protein sequence ID" value="GAA4433357.1"/>
    <property type="molecule type" value="Genomic_DNA"/>
</dbReference>
<gene>
    <name evidence="1" type="primary">gldC</name>
    <name evidence="1" type="ORF">GCM10023091_06780</name>
</gene>
<dbReference type="NCBIfam" id="TIGR03515">
    <property type="entry name" value="GldC"/>
    <property type="match status" value="1"/>
</dbReference>
<evidence type="ECO:0000313" key="1">
    <source>
        <dbReference type="EMBL" id="GAA4433357.1"/>
    </source>
</evidence>
<dbReference type="Pfam" id="PF19937">
    <property type="entry name" value="GldC-like"/>
    <property type="match status" value="1"/>
</dbReference>
<keyword evidence="2" id="KW-1185">Reference proteome</keyword>
<evidence type="ECO:0000313" key="2">
    <source>
        <dbReference type="Proteomes" id="UP001501508"/>
    </source>
</evidence>
<protein>
    <submittedName>
        <fullName evidence="1">Gliding motility protein GldC</fullName>
    </submittedName>
</protein>
<sequence length="122" mass="13924">MKKSEIRFNVALDEKNFPETIHWDATDNPNEGINDTRAIAIAVWDHYHKGTLKIDLWTKQMEVFDMKQFYIEIMRGISETLVNATGDRNAAQKIESLCKELSQDLREEIKAASEQGNPAGKA</sequence>